<comment type="caution">
    <text evidence="1">The sequence shown here is derived from an EMBL/GenBank/DDBJ whole genome shotgun (WGS) entry which is preliminary data.</text>
</comment>
<sequence>MKVLLTGLGDNKYAPCPLLVQYADAGQVGRECGIGEYDYRRLTLLLDKGIKRILLFRFLHGQPDPQVHKLEAIGLIFHHPKVVIIRTLKASSLLKVIEMESNGNSLRLKEVKAMKFLFQCPCCSCFCFMKPKKGKPKVKAEAAKVKAQAAKVEAKEEKKE</sequence>
<organism evidence="1 2">
    <name type="scientific">Quillaja saponaria</name>
    <name type="common">Soap bark tree</name>
    <dbReference type="NCBI Taxonomy" id="32244"/>
    <lineage>
        <taxon>Eukaryota</taxon>
        <taxon>Viridiplantae</taxon>
        <taxon>Streptophyta</taxon>
        <taxon>Embryophyta</taxon>
        <taxon>Tracheophyta</taxon>
        <taxon>Spermatophyta</taxon>
        <taxon>Magnoliopsida</taxon>
        <taxon>eudicotyledons</taxon>
        <taxon>Gunneridae</taxon>
        <taxon>Pentapetalae</taxon>
        <taxon>rosids</taxon>
        <taxon>fabids</taxon>
        <taxon>Fabales</taxon>
        <taxon>Quillajaceae</taxon>
        <taxon>Quillaja</taxon>
    </lineage>
</organism>
<dbReference type="EMBL" id="JARAOO010000012">
    <property type="protein sequence ID" value="KAJ7948673.1"/>
    <property type="molecule type" value="Genomic_DNA"/>
</dbReference>
<reference evidence="1" key="1">
    <citation type="journal article" date="2023" name="Science">
        <title>Elucidation of the pathway for biosynthesis of saponin adjuvants from the soapbark tree.</title>
        <authorList>
            <person name="Reed J."/>
            <person name="Orme A."/>
            <person name="El-Demerdash A."/>
            <person name="Owen C."/>
            <person name="Martin L.B.B."/>
            <person name="Misra R.C."/>
            <person name="Kikuchi S."/>
            <person name="Rejzek M."/>
            <person name="Martin A.C."/>
            <person name="Harkess A."/>
            <person name="Leebens-Mack J."/>
            <person name="Louveau T."/>
            <person name="Stephenson M.J."/>
            <person name="Osbourn A."/>
        </authorList>
    </citation>
    <scope>NUCLEOTIDE SEQUENCE</scope>
    <source>
        <strain evidence="1">S10</strain>
    </source>
</reference>
<accession>A0AAD7PAQ4</accession>
<dbReference type="Proteomes" id="UP001163823">
    <property type="component" value="Chromosome 12"/>
</dbReference>
<proteinExistence type="predicted"/>
<dbReference type="KEGG" id="qsa:O6P43_029121"/>
<evidence type="ECO:0000313" key="2">
    <source>
        <dbReference type="Proteomes" id="UP001163823"/>
    </source>
</evidence>
<evidence type="ECO:0000313" key="1">
    <source>
        <dbReference type="EMBL" id="KAJ7948673.1"/>
    </source>
</evidence>
<name>A0AAD7PAQ4_QUISA</name>
<protein>
    <submittedName>
        <fullName evidence="1">3-hydroxybutyryl-CoA dehydrogenase</fullName>
    </submittedName>
</protein>
<keyword evidence="2" id="KW-1185">Reference proteome</keyword>
<gene>
    <name evidence="1" type="ORF">O6P43_029121</name>
</gene>
<dbReference type="AlphaFoldDB" id="A0AAD7PAQ4"/>